<evidence type="ECO:0000313" key="3">
    <source>
        <dbReference type="EMBL" id="MDT0417807.1"/>
    </source>
</evidence>
<accession>A0ABD5E9D0</accession>
<protein>
    <submittedName>
        <fullName evidence="3">Uncharacterized protein</fullName>
    </submittedName>
</protein>
<proteinExistence type="predicted"/>
<keyword evidence="1" id="KW-0472">Membrane</keyword>
<dbReference type="EMBL" id="JAVRER010000033">
    <property type="protein sequence ID" value="MDT0417807.1"/>
    <property type="molecule type" value="Genomic_DNA"/>
</dbReference>
<name>A0ABD5E9D0_9ACTN</name>
<gene>
    <name evidence="3" type="ORF">RM574_20190</name>
    <name evidence="2" type="ORF">RM698_31640</name>
</gene>
<keyword evidence="5" id="KW-1185">Reference proteome</keyword>
<feature type="transmembrane region" description="Helical" evidence="1">
    <location>
        <begin position="49"/>
        <end position="69"/>
    </location>
</feature>
<evidence type="ECO:0000313" key="4">
    <source>
        <dbReference type="Proteomes" id="UP001183607"/>
    </source>
</evidence>
<reference evidence="3" key="2">
    <citation type="submission" date="2024-03" db="EMBL/GenBank/DDBJ databases">
        <title>30 novel species of actinomycetes from the DSMZ collection.</title>
        <authorList>
            <person name="Nouioui I."/>
        </authorList>
    </citation>
    <scope>NUCLEOTIDE SEQUENCE</scope>
    <source>
        <strain evidence="3">DSM 41982</strain>
    </source>
</reference>
<organism evidence="3 4">
    <name type="scientific">Streptomyces evansiae</name>
    <dbReference type="NCBI Taxonomy" id="3075535"/>
    <lineage>
        <taxon>Bacteria</taxon>
        <taxon>Bacillati</taxon>
        <taxon>Actinomycetota</taxon>
        <taxon>Actinomycetes</taxon>
        <taxon>Kitasatosporales</taxon>
        <taxon>Streptomycetaceae</taxon>
        <taxon>Streptomyces</taxon>
    </lineage>
</organism>
<evidence type="ECO:0000313" key="2">
    <source>
        <dbReference type="EMBL" id="MDT0413571.1"/>
    </source>
</evidence>
<dbReference type="PROSITE" id="PS51257">
    <property type="entry name" value="PROKAR_LIPOPROTEIN"/>
    <property type="match status" value="1"/>
</dbReference>
<dbReference type="AlphaFoldDB" id="A0ABD5E9D0"/>
<feature type="transmembrane region" description="Helical" evidence="1">
    <location>
        <begin position="12"/>
        <end position="37"/>
    </location>
</feature>
<evidence type="ECO:0000256" key="1">
    <source>
        <dbReference type="SAM" id="Phobius"/>
    </source>
</evidence>
<dbReference type="RefSeq" id="WP_010290503.1">
    <property type="nucleotide sequence ID" value="NZ_JAVRER010000033.1"/>
</dbReference>
<keyword evidence="1" id="KW-0812">Transmembrane</keyword>
<dbReference type="EMBL" id="JAVRET010000154">
    <property type="protein sequence ID" value="MDT0413571.1"/>
    <property type="molecule type" value="Genomic_DNA"/>
</dbReference>
<keyword evidence="1" id="KW-1133">Transmembrane helix</keyword>
<comment type="caution">
    <text evidence="3">The sequence shown here is derived from an EMBL/GenBank/DDBJ whole genome shotgun (WGS) entry which is preliminary data.</text>
</comment>
<reference evidence="4 5" key="1">
    <citation type="submission" date="2023-07" db="EMBL/GenBank/DDBJ databases">
        <title>30 novel species of actinomycetes from the DSMZ collection.</title>
        <authorList>
            <person name="Nouioui I."/>
        </authorList>
    </citation>
    <scope>NUCLEOTIDE SEQUENCE [LARGE SCALE GENOMIC DNA]</scope>
    <source>
        <strain evidence="2 5">DSM 41979</strain>
        <strain evidence="4">DSM 41982</strain>
    </source>
</reference>
<dbReference type="Proteomes" id="UP001183607">
    <property type="component" value="Unassembled WGS sequence"/>
</dbReference>
<sequence length="72" mass="7426">MDRVDAVTENLPAVFAGAVFLLFGGCLLVWTCVRIALGVPVAEGARTGTAAALALLFSVSSLGLGLWCFGRI</sequence>
<evidence type="ECO:0000313" key="5">
    <source>
        <dbReference type="Proteomes" id="UP001183610"/>
    </source>
</evidence>
<dbReference type="Proteomes" id="UP001183610">
    <property type="component" value="Unassembled WGS sequence"/>
</dbReference>